<sequence length="486" mass="54721">MRKQVLLWLMCGLSLAIGRVCGQSSPIALHPQNPHYFIYKGKTTALITSAEHYGAVLNLDFDYKKYLKTLADEGMNYTRIFTGTYYEIQGDFNIENNTLAPKPDRYLGPWQKVGGDKMKFDLSKWNEAYFTRLKDFLDEARKHGIIVEITLFSSIYQDKTWGISPQNPVNNVNLTDSIPRQKAQTLDNKGLWPYQQAFVKKIVTELNGFDNLFFEVQNEPWSDRTVAVYNIVNKEELLKNDWTNKADFADEASLQWQAAVANTITQTEQKLAKKHLIAQNYTNFRASIPEVAPTISIINFHYAWPEAVQWNYHYPKVIGFDESGFAGSDDAVYRRQAWQFMLSGGGLFNSLDYSFSVGHEDGRGTYKAPGGGSTALRAQLKILADFLHSYDLEKLRPNYAGILAAPGLITYTLSDKSQAFAVFLRATGTRKSTLKIAVDKGTYSVKTLDTVSGKYTDLGDAKSVEGVLTIPIDIPAGELALKVLRR</sequence>
<dbReference type="SUPFAM" id="SSF51445">
    <property type="entry name" value="(Trans)glycosidases"/>
    <property type="match status" value="1"/>
</dbReference>
<proteinExistence type="predicted"/>
<feature type="signal peptide" evidence="1">
    <location>
        <begin position="1"/>
        <end position="22"/>
    </location>
</feature>
<dbReference type="InterPro" id="IPR017853">
    <property type="entry name" value="GH"/>
</dbReference>
<evidence type="ECO:0008006" key="4">
    <source>
        <dbReference type="Google" id="ProtNLM"/>
    </source>
</evidence>
<dbReference type="RefSeq" id="WP_152760245.1">
    <property type="nucleotide sequence ID" value="NZ_WHLY01000002.1"/>
</dbReference>
<evidence type="ECO:0000256" key="1">
    <source>
        <dbReference type="SAM" id="SignalP"/>
    </source>
</evidence>
<name>A0A7C9BAL6_9BACT</name>
<dbReference type="Proteomes" id="UP000479293">
    <property type="component" value="Unassembled WGS sequence"/>
</dbReference>
<reference evidence="2 3" key="1">
    <citation type="submission" date="2019-10" db="EMBL/GenBank/DDBJ databases">
        <title>Draft Genome Sequence of Cytophagaceae sp. SJW1-29.</title>
        <authorList>
            <person name="Choi A."/>
        </authorList>
    </citation>
    <scope>NUCLEOTIDE SEQUENCE [LARGE SCALE GENOMIC DNA]</scope>
    <source>
        <strain evidence="2 3">SJW1-29</strain>
    </source>
</reference>
<gene>
    <name evidence="2" type="ORF">GBK04_12855</name>
</gene>
<keyword evidence="3" id="KW-1185">Reference proteome</keyword>
<feature type="chain" id="PRO_5028799613" description="Cellulase family glycosylhydrolase" evidence="1">
    <location>
        <begin position="23"/>
        <end position="486"/>
    </location>
</feature>
<keyword evidence="1" id="KW-0732">Signal</keyword>
<dbReference type="AlphaFoldDB" id="A0A7C9BAL6"/>
<evidence type="ECO:0000313" key="2">
    <source>
        <dbReference type="EMBL" id="MPR34222.1"/>
    </source>
</evidence>
<evidence type="ECO:0000313" key="3">
    <source>
        <dbReference type="Proteomes" id="UP000479293"/>
    </source>
</evidence>
<protein>
    <recommendedName>
        <fullName evidence="4">Cellulase family glycosylhydrolase</fullName>
    </recommendedName>
</protein>
<organism evidence="2 3">
    <name type="scientific">Salmonirosea aquatica</name>
    <dbReference type="NCBI Taxonomy" id="2654236"/>
    <lineage>
        <taxon>Bacteria</taxon>
        <taxon>Pseudomonadati</taxon>
        <taxon>Bacteroidota</taxon>
        <taxon>Cytophagia</taxon>
        <taxon>Cytophagales</taxon>
        <taxon>Spirosomataceae</taxon>
        <taxon>Salmonirosea</taxon>
    </lineage>
</organism>
<dbReference type="EMBL" id="WHLY01000002">
    <property type="protein sequence ID" value="MPR34222.1"/>
    <property type="molecule type" value="Genomic_DNA"/>
</dbReference>
<dbReference type="Gene3D" id="3.20.20.80">
    <property type="entry name" value="Glycosidases"/>
    <property type="match status" value="1"/>
</dbReference>
<accession>A0A7C9BAL6</accession>
<comment type="caution">
    <text evidence="2">The sequence shown here is derived from an EMBL/GenBank/DDBJ whole genome shotgun (WGS) entry which is preliminary data.</text>
</comment>